<keyword evidence="3" id="KW-1185">Reference proteome</keyword>
<comment type="caution">
    <text evidence="2">The sequence shown here is derived from an EMBL/GenBank/DDBJ whole genome shotgun (WGS) entry which is preliminary data.</text>
</comment>
<feature type="transmembrane region" description="Helical" evidence="1">
    <location>
        <begin position="46"/>
        <end position="69"/>
    </location>
</feature>
<feature type="transmembrane region" description="Helical" evidence="1">
    <location>
        <begin position="496"/>
        <end position="513"/>
    </location>
</feature>
<evidence type="ECO:0000256" key="1">
    <source>
        <dbReference type="SAM" id="Phobius"/>
    </source>
</evidence>
<feature type="transmembrane region" description="Helical" evidence="1">
    <location>
        <begin position="281"/>
        <end position="310"/>
    </location>
</feature>
<dbReference type="OrthoDB" id="157268at2"/>
<feature type="transmembrane region" description="Helical" evidence="1">
    <location>
        <begin position="143"/>
        <end position="162"/>
    </location>
</feature>
<dbReference type="AlphaFoldDB" id="A0A3E0AIX0"/>
<evidence type="ECO:0008006" key="4">
    <source>
        <dbReference type="Google" id="ProtNLM"/>
    </source>
</evidence>
<feature type="transmembrane region" description="Helical" evidence="1">
    <location>
        <begin position="469"/>
        <end position="484"/>
    </location>
</feature>
<keyword evidence="1" id="KW-0812">Transmembrane</keyword>
<name>A0A3E0AIX0_9CHLR</name>
<feature type="transmembrane region" description="Helical" evidence="1">
    <location>
        <begin position="437"/>
        <end position="457"/>
    </location>
</feature>
<feature type="transmembrane region" description="Helical" evidence="1">
    <location>
        <begin position="254"/>
        <end position="272"/>
    </location>
</feature>
<feature type="transmembrane region" description="Helical" evidence="1">
    <location>
        <begin position="230"/>
        <end position="248"/>
    </location>
</feature>
<organism evidence="2 3">
    <name type="scientific">Pelolinea submarina</name>
    <dbReference type="NCBI Taxonomy" id="913107"/>
    <lineage>
        <taxon>Bacteria</taxon>
        <taxon>Bacillati</taxon>
        <taxon>Chloroflexota</taxon>
        <taxon>Anaerolineae</taxon>
        <taxon>Anaerolineales</taxon>
        <taxon>Anaerolineaceae</taxon>
        <taxon>Pelolinea</taxon>
    </lineage>
</organism>
<accession>A0A3E0AIX0</accession>
<evidence type="ECO:0000313" key="3">
    <source>
        <dbReference type="Proteomes" id="UP000256388"/>
    </source>
</evidence>
<evidence type="ECO:0000313" key="2">
    <source>
        <dbReference type="EMBL" id="REG11552.1"/>
    </source>
</evidence>
<dbReference type="EMBL" id="QUMS01000001">
    <property type="protein sequence ID" value="REG11552.1"/>
    <property type="molecule type" value="Genomic_DNA"/>
</dbReference>
<keyword evidence="1" id="KW-0472">Membrane</keyword>
<feature type="transmembrane region" description="Helical" evidence="1">
    <location>
        <begin position="202"/>
        <end position="223"/>
    </location>
</feature>
<sequence length="675" mass="75904">MNRSKTYRISIWGLLGILGYLGFREFYLVNVFAYVGQQNIWHSKRFIVFLLASVLSAAIYLAFGFLRIIRAKSGFETRKPNLPPVFRWAAAAILVLLPGLIKWVLPLPQNFTFGYWEETLLIYGFSLLVAKLFLKPEDNDGQALLITAALVMASGTGHAILLKLCQVTSYPFTLFWSEGNRFFDYSTMLGSYRYQTLDGGPVFAFITWGMQVPWALPFIFPNLSIGAFRLWYQLVWIIPSLLLGWVAVWKKPHSKYMGLAALVFAGWTFLFLDQGPIYPPLILGALVTVLATRAKLPIGALLIALISYYVRSSRWTWAYSPGLWSALLALLEIEAPGFSKDKIKELIKPVVLGISGYFGGQILLPLLRNLSTSTVKLLPDVVSSTTRQPLLWNRLYPNPTYPPGILYGIMWASLPLVILLIVLAAKRAWKVNWLQRLSMLIISAAFLVVGLIASVKIGGGSNLHNLDNYLVTLVIIATIALLALRDTHYPVTKQPLLVILTCIALVAPVTYTLQGGTRLSLPAQETTNEVMNTINSTVDEYRLKGEILFIDQRQLLTFGMVKDVLLEDDYEKKYLMDQAMADNEDYFKGFYKDLIDSHFVLIVNEPSNYVIRGSESSFGEENDAYVKWVTIPLLCTYEPLYTSREIGVELLVPRQSTPTEAICQDFLAQYAAEGE</sequence>
<proteinExistence type="predicted"/>
<dbReference type="Proteomes" id="UP000256388">
    <property type="component" value="Unassembled WGS sequence"/>
</dbReference>
<feature type="transmembrane region" description="Helical" evidence="1">
    <location>
        <begin position="12"/>
        <end position="34"/>
    </location>
</feature>
<dbReference type="RefSeq" id="WP_116224677.1">
    <property type="nucleotide sequence ID" value="NZ_AP018437.1"/>
</dbReference>
<gene>
    <name evidence="2" type="ORF">DFR64_1444</name>
</gene>
<protein>
    <recommendedName>
        <fullName evidence="4">Glycosyltransferase RgtA/B/C/D-like domain-containing protein</fullName>
    </recommendedName>
</protein>
<feature type="transmembrane region" description="Helical" evidence="1">
    <location>
        <begin position="346"/>
        <end position="367"/>
    </location>
</feature>
<feature type="transmembrane region" description="Helical" evidence="1">
    <location>
        <begin position="81"/>
        <end position="101"/>
    </location>
</feature>
<reference evidence="2 3" key="1">
    <citation type="submission" date="2018-08" db="EMBL/GenBank/DDBJ databases">
        <title>Genomic Encyclopedia of Type Strains, Phase IV (KMG-IV): sequencing the most valuable type-strain genomes for metagenomic binning, comparative biology and taxonomic classification.</title>
        <authorList>
            <person name="Goeker M."/>
        </authorList>
    </citation>
    <scope>NUCLEOTIDE SEQUENCE [LARGE SCALE GENOMIC DNA]</scope>
    <source>
        <strain evidence="2 3">DSM 23923</strain>
    </source>
</reference>
<feature type="transmembrane region" description="Helical" evidence="1">
    <location>
        <begin position="405"/>
        <end position="425"/>
    </location>
</feature>
<keyword evidence="1" id="KW-1133">Transmembrane helix</keyword>